<dbReference type="Gene3D" id="3.30.420.380">
    <property type="match status" value="1"/>
</dbReference>
<keyword evidence="3" id="KW-1185">Reference proteome</keyword>
<evidence type="ECO:0000313" key="3">
    <source>
        <dbReference type="Proteomes" id="UP001596084"/>
    </source>
</evidence>
<dbReference type="SUPFAM" id="SSF53067">
    <property type="entry name" value="Actin-like ATPase domain"/>
    <property type="match status" value="1"/>
</dbReference>
<proteinExistence type="predicted"/>
<dbReference type="InterPro" id="IPR043129">
    <property type="entry name" value="ATPase_NBD"/>
</dbReference>
<dbReference type="NCBIfam" id="TIGR01709">
    <property type="entry name" value="typeII_sec_gspL"/>
    <property type="match status" value="1"/>
</dbReference>
<protein>
    <submittedName>
        <fullName evidence="2">Type II secretion system protein GspL</fullName>
    </submittedName>
</protein>
<comment type="caution">
    <text evidence="2">The sequence shown here is derived from an EMBL/GenBank/DDBJ whole genome shotgun (WGS) entry which is preliminary data.</text>
</comment>
<feature type="domain" description="GspL cytoplasmic actin-ATPase-like" evidence="1">
    <location>
        <begin position="35"/>
        <end position="147"/>
    </location>
</feature>
<accession>A0ABW0Q6H9</accession>
<dbReference type="RefSeq" id="WP_068831393.1">
    <property type="nucleotide sequence ID" value="NZ_JBHSMX010000011.1"/>
</dbReference>
<organism evidence="2 3">
    <name type="scientific">Polaromonas jejuensis</name>
    <dbReference type="NCBI Taxonomy" id="457502"/>
    <lineage>
        <taxon>Bacteria</taxon>
        <taxon>Pseudomonadati</taxon>
        <taxon>Pseudomonadota</taxon>
        <taxon>Betaproteobacteria</taxon>
        <taxon>Burkholderiales</taxon>
        <taxon>Comamonadaceae</taxon>
        <taxon>Polaromonas</taxon>
    </lineage>
</organism>
<dbReference type="Pfam" id="PF05134">
    <property type="entry name" value="T2SSL"/>
    <property type="match status" value="1"/>
</dbReference>
<dbReference type="InterPro" id="IPR007812">
    <property type="entry name" value="T2SS_protein-GspL"/>
</dbReference>
<dbReference type="Proteomes" id="UP001596084">
    <property type="component" value="Unassembled WGS sequence"/>
</dbReference>
<evidence type="ECO:0000259" key="1">
    <source>
        <dbReference type="Pfam" id="PF05134"/>
    </source>
</evidence>
<name>A0ABW0Q6H9_9BURK</name>
<reference evidence="3" key="1">
    <citation type="journal article" date="2019" name="Int. J. Syst. Evol. Microbiol.">
        <title>The Global Catalogue of Microorganisms (GCM) 10K type strain sequencing project: providing services to taxonomists for standard genome sequencing and annotation.</title>
        <authorList>
            <consortium name="The Broad Institute Genomics Platform"/>
            <consortium name="The Broad Institute Genome Sequencing Center for Infectious Disease"/>
            <person name="Wu L."/>
            <person name="Ma J."/>
        </authorList>
    </citation>
    <scope>NUCLEOTIDE SEQUENCE [LARGE SCALE GENOMIC DNA]</scope>
    <source>
        <strain evidence="3">CGMCC 4.7277</strain>
    </source>
</reference>
<dbReference type="EMBL" id="JBHSMX010000011">
    <property type="protein sequence ID" value="MFC5520469.1"/>
    <property type="molecule type" value="Genomic_DNA"/>
</dbReference>
<dbReference type="InterPro" id="IPR024230">
    <property type="entry name" value="GspL_cyto_dom"/>
</dbReference>
<sequence length="412" mass="44241">MTTLIITLPEALPTATTPCEGVLTEDGRTVTQRIDASLALLSAPPGVETVAVVPASRLSWHRLELPRGTLDKKFFQEGGALRLRAVLEGLLEDRLLDEPSLLHFAIEPKARSAAPVWVAACSRDWLRAWLAALEQAGRPAARIVPELAPTAADQADSASLQLTGTPEAARLMRASPEGVIVLPLSASTAALVAWPDGAKVVAEPAVAALAEQFFLRPATLLTPAQRWLAAAQSDWDLAQFDLLSTRGARTRKRVGAIAATLLRAPQWRAARWAVLALVLINVIGLQAWAWKELSGLTARRAALRNTLTATFPEVRVVVDAPLQMARSLAELQRRSGTASTADLETMLGKYQEAAPNARAPSAIEFAAGELRLKGLEMAATGMTDVPARLQARGYAARLEGDTLILKEETRRP</sequence>
<evidence type="ECO:0000313" key="2">
    <source>
        <dbReference type="EMBL" id="MFC5520469.1"/>
    </source>
</evidence>
<gene>
    <name evidence="2" type="primary">gspL</name>
    <name evidence="2" type="ORF">ACFPP7_06020</name>
</gene>